<sequence>MTAEHDRLSAARNQETPWKKWGPYLSERQWGTVREDYSEGGDAWNYFTHDQARSRAYRWGEDGIAGIADDQQRLCFAVALWNGQDSILKERLFGLTNSEGNHGEDVKEYYFYLDSTPTHSYMKYLYKYPQVAFPYADLVQTSRQRGRAEFEYELLDTGAFNENRYFDVFVEYAKTTPEEILVQITVENRGPDTAEIHVLPTLWFRNQWSWHNQAARPSLQQIAATQEGSIVKGVDEELGERYLYCAGAAPLLFTENETNTQRIFGVANPTPYVKDGINNFVVQGQTGAVNPAQTGTKVAPHYRLQIPAGGKQVLQLRLTDAPPTTGGNGKSSLSFGAPFAAAMDGKRRECDEFYQAITPPKLSADEANVMRQALAGMLWSKQFYHYDVDRWLEERGSDPFKPSRKLAPRNDQWHHMFNGDIISMPDKWEYPWYAAWDLAFHVIALTLVDADFGKQQLKLMLRERYMHPNGQIPAYEWNFGDVNPPVHAWATIFTYRLDKGQQGAGDKDWLKSCFQKLLLNFTWWVNRKDRSGRNVFEGGFLGLDNIGVFDRSAPLPTGGYLEQADGTAWMALFCQNMLDIAGELAMTDPDYEDMVLKFTEHFLWIASSMGHVGENCGMWDEEDGFYYDVLRLPNGESQRLKVRSMVGLLPLCAATAFDGVLLRKQPALGKRLLRFLEQRPEIRAAIHDPMQAGVNGRHLASILDETRLRRVLAKMLDENEFLSEFGLRSLSKFHADHPYMFETGGQMYGVGYLPAESDSGMFGGNSNWRGPIWMPVNALVIRALLQYYTFYGDNLQVECPTGSGQMMNLYQVAEEIGRRLGNIFLQNEAGQRAVFGGAEKFQNDPHWRDYLQFYEYFHGDNGAGLGANHQTGWTGIIARIMHLFATLTPAKALAESKQAYFNADTKPRPATESLAGTP</sequence>
<dbReference type="InterPro" id="IPR008928">
    <property type="entry name" value="6-hairpin_glycosidase_sf"/>
</dbReference>
<dbReference type="PANTHER" id="PTHR10412:SF11">
    <property type="entry name" value="MANNOSYL-OLIGOSACCHARIDE GLUCOSIDASE"/>
    <property type="match status" value="1"/>
</dbReference>
<dbReference type="Gene3D" id="1.50.10.10">
    <property type="match status" value="1"/>
</dbReference>
<keyword evidence="2" id="KW-0378">Hydrolase</keyword>
<dbReference type="SUPFAM" id="SSF48208">
    <property type="entry name" value="Six-hairpin glycosidases"/>
    <property type="match status" value="1"/>
</dbReference>
<dbReference type="InterPro" id="IPR004888">
    <property type="entry name" value="Glycoside_hydrolase_63"/>
</dbReference>
<gene>
    <name evidence="5" type="ORF">ETAA8_22340</name>
</gene>
<keyword evidence="3" id="KW-0326">Glycosidase</keyword>
<keyword evidence="6" id="KW-1185">Reference proteome</keyword>
<dbReference type="Proteomes" id="UP000315017">
    <property type="component" value="Chromosome"/>
</dbReference>
<dbReference type="PANTHER" id="PTHR10412">
    <property type="entry name" value="MANNOSYL-OLIGOSACCHARIDE GLUCOSIDASE"/>
    <property type="match status" value="1"/>
</dbReference>
<dbReference type="GO" id="GO:0004573">
    <property type="term" value="F:Glc3Man9GlcNAc2 oligosaccharide glucosidase activity"/>
    <property type="evidence" value="ECO:0007669"/>
    <property type="project" value="InterPro"/>
</dbReference>
<evidence type="ECO:0000256" key="3">
    <source>
        <dbReference type="ARBA" id="ARBA00023295"/>
    </source>
</evidence>
<dbReference type="AlphaFoldDB" id="A0A517YA93"/>
<dbReference type="GO" id="GO:0006487">
    <property type="term" value="P:protein N-linked glycosylation"/>
    <property type="evidence" value="ECO:0007669"/>
    <property type="project" value="TreeGrafter"/>
</dbReference>
<proteinExistence type="inferred from homology"/>
<feature type="domain" description="Mannosylglycerate hydrolase MGH1-like glycoside hydrolase" evidence="4">
    <location>
        <begin position="700"/>
        <end position="871"/>
    </location>
</feature>
<evidence type="ECO:0000313" key="6">
    <source>
        <dbReference type="Proteomes" id="UP000315017"/>
    </source>
</evidence>
<name>A0A517YA93_9BACT</name>
<dbReference type="EMBL" id="CP036274">
    <property type="protein sequence ID" value="QDU27149.1"/>
    <property type="molecule type" value="Genomic_DNA"/>
</dbReference>
<dbReference type="KEGG" id="aagg:ETAA8_22340"/>
<accession>A0A517YA93</accession>
<protein>
    <submittedName>
        <fullName evidence="5">Mannosyl oligosaccharide glucosidase</fullName>
    </submittedName>
</protein>
<dbReference type="OrthoDB" id="9798687at2"/>
<evidence type="ECO:0000313" key="5">
    <source>
        <dbReference type="EMBL" id="QDU27149.1"/>
    </source>
</evidence>
<organism evidence="5 6">
    <name type="scientific">Anatilimnocola aggregata</name>
    <dbReference type="NCBI Taxonomy" id="2528021"/>
    <lineage>
        <taxon>Bacteria</taxon>
        <taxon>Pseudomonadati</taxon>
        <taxon>Planctomycetota</taxon>
        <taxon>Planctomycetia</taxon>
        <taxon>Pirellulales</taxon>
        <taxon>Pirellulaceae</taxon>
        <taxon>Anatilimnocola</taxon>
    </lineage>
</organism>
<evidence type="ECO:0000259" key="4">
    <source>
        <dbReference type="Pfam" id="PF22422"/>
    </source>
</evidence>
<dbReference type="RefSeq" id="WP_145088021.1">
    <property type="nucleotide sequence ID" value="NZ_CP036274.1"/>
</dbReference>
<dbReference type="Pfam" id="PF22422">
    <property type="entry name" value="MGH1-like_GH"/>
    <property type="match status" value="2"/>
</dbReference>
<dbReference type="InterPro" id="IPR054491">
    <property type="entry name" value="MGH1-like_GH"/>
</dbReference>
<dbReference type="GO" id="GO:0009311">
    <property type="term" value="P:oligosaccharide metabolic process"/>
    <property type="evidence" value="ECO:0007669"/>
    <property type="project" value="InterPro"/>
</dbReference>
<reference evidence="5 6" key="1">
    <citation type="submission" date="2019-02" db="EMBL/GenBank/DDBJ databases">
        <title>Deep-cultivation of Planctomycetes and their phenomic and genomic characterization uncovers novel biology.</title>
        <authorList>
            <person name="Wiegand S."/>
            <person name="Jogler M."/>
            <person name="Boedeker C."/>
            <person name="Pinto D."/>
            <person name="Vollmers J."/>
            <person name="Rivas-Marin E."/>
            <person name="Kohn T."/>
            <person name="Peeters S.H."/>
            <person name="Heuer A."/>
            <person name="Rast P."/>
            <person name="Oberbeckmann S."/>
            <person name="Bunk B."/>
            <person name="Jeske O."/>
            <person name="Meyerdierks A."/>
            <person name="Storesund J.E."/>
            <person name="Kallscheuer N."/>
            <person name="Luecker S."/>
            <person name="Lage O.M."/>
            <person name="Pohl T."/>
            <person name="Merkel B.J."/>
            <person name="Hornburger P."/>
            <person name="Mueller R.-W."/>
            <person name="Bruemmer F."/>
            <person name="Labrenz M."/>
            <person name="Spormann A.M."/>
            <person name="Op den Camp H."/>
            <person name="Overmann J."/>
            <person name="Amann R."/>
            <person name="Jetten M.S.M."/>
            <person name="Mascher T."/>
            <person name="Medema M.H."/>
            <person name="Devos D.P."/>
            <person name="Kaster A.-K."/>
            <person name="Ovreas L."/>
            <person name="Rohde M."/>
            <person name="Galperin M.Y."/>
            <person name="Jogler C."/>
        </authorList>
    </citation>
    <scope>NUCLEOTIDE SEQUENCE [LARGE SCALE GENOMIC DNA]</scope>
    <source>
        <strain evidence="5 6">ETA_A8</strain>
    </source>
</reference>
<dbReference type="InterPro" id="IPR012341">
    <property type="entry name" value="6hp_glycosidase-like_sf"/>
</dbReference>
<comment type="similarity">
    <text evidence="1">Belongs to the glycosyl hydrolase 63 family.</text>
</comment>
<evidence type="ECO:0000256" key="2">
    <source>
        <dbReference type="ARBA" id="ARBA00022801"/>
    </source>
</evidence>
<evidence type="ECO:0000256" key="1">
    <source>
        <dbReference type="ARBA" id="ARBA00010833"/>
    </source>
</evidence>
<feature type="domain" description="Mannosylglycerate hydrolase MGH1-like glycoside hydrolase" evidence="4">
    <location>
        <begin position="430"/>
        <end position="535"/>
    </location>
</feature>